<keyword evidence="10" id="KW-1185">Reference proteome</keyword>
<accession>A0A7I7Z368</accession>
<evidence type="ECO:0000313" key="10">
    <source>
        <dbReference type="Proteomes" id="UP000467105"/>
    </source>
</evidence>
<dbReference type="Proteomes" id="UP000467105">
    <property type="component" value="Chromosome"/>
</dbReference>
<dbReference type="Gene3D" id="3.40.190.10">
    <property type="entry name" value="Periplasmic binding protein-like II"/>
    <property type="match status" value="2"/>
</dbReference>
<proteinExistence type="inferred from homology"/>
<evidence type="ECO:0000256" key="1">
    <source>
        <dbReference type="ARBA" id="ARBA00008725"/>
    </source>
</evidence>
<reference evidence="9 10" key="1">
    <citation type="journal article" date="2019" name="Emerg. Microbes Infect.">
        <title>Comprehensive subspecies identification of 175 nontuberculous mycobacteria species based on 7547 genomic profiles.</title>
        <authorList>
            <person name="Matsumoto Y."/>
            <person name="Kinjo T."/>
            <person name="Motooka D."/>
            <person name="Nabeya D."/>
            <person name="Jung N."/>
            <person name="Uechi K."/>
            <person name="Horii T."/>
            <person name="Iida T."/>
            <person name="Fujita J."/>
            <person name="Nakamura S."/>
        </authorList>
    </citation>
    <scope>NUCLEOTIDE SEQUENCE [LARGE SCALE GENOMIC DNA]</scope>
    <source>
        <strain evidence="9 10">JCM 14742</strain>
    </source>
</reference>
<evidence type="ECO:0000256" key="4">
    <source>
        <dbReference type="ARBA" id="ARBA00022729"/>
    </source>
</evidence>
<dbReference type="EMBL" id="AP022614">
    <property type="protein sequence ID" value="BBZ48112.1"/>
    <property type="molecule type" value="Genomic_DNA"/>
</dbReference>
<dbReference type="PIRSF" id="PIRSF002756">
    <property type="entry name" value="PstS"/>
    <property type="match status" value="1"/>
</dbReference>
<dbReference type="RefSeq" id="WP_085269862.1">
    <property type="nucleotide sequence ID" value="NZ_AP022614.1"/>
</dbReference>
<evidence type="ECO:0000256" key="7">
    <source>
        <dbReference type="PIRNR" id="PIRNR002756"/>
    </source>
</evidence>
<dbReference type="CDD" id="cd13565">
    <property type="entry name" value="PBP2_PstS"/>
    <property type="match status" value="1"/>
</dbReference>
<dbReference type="PANTHER" id="PTHR42996:SF1">
    <property type="entry name" value="PHOSPHATE-BINDING PROTEIN PSTS"/>
    <property type="match status" value="1"/>
</dbReference>
<dbReference type="GO" id="GO:0035435">
    <property type="term" value="P:phosphate ion transmembrane transport"/>
    <property type="evidence" value="ECO:0007669"/>
    <property type="project" value="InterPro"/>
</dbReference>
<name>A0A7I7Z368_9MYCO</name>
<dbReference type="AlphaFoldDB" id="A0A7I7Z368"/>
<keyword evidence="2 7" id="KW-0813">Transport</keyword>
<dbReference type="GO" id="GO:0043190">
    <property type="term" value="C:ATP-binding cassette (ABC) transporter complex"/>
    <property type="evidence" value="ECO:0007669"/>
    <property type="project" value="InterPro"/>
</dbReference>
<keyword evidence="4" id="KW-0732">Signal</keyword>
<sequence>MKLNRFGAALSIFATGALILSGCGSDNNNASGGSAASGSSSAAASGNVSCGGKKALKASGSTAQANAMTRFVNAFEQACPGQTLNYTANGSGAGISEFTGNQTDFGGSDSPLAPKEYAAAQQRCGSPAWNLPVVFGPIAITYNVKGLSSLTVDGPTAAKIFNGTITTWNDPALVALNPGVSLPAEPIHVVFRNDQSGTTDNFQKYLDAASGGAWGKGAGKSFNGGVGEGAKGNDGTSAAIKATEGSITYNEWSFAQAQKLNMAKVVTSAGPDAVAISADSVGKTIAGATISGQGNDLVIDTMSFYKPTVAGSYPIVLATYEIVCSKYPDSQVGTAVKAFLQSTIGAGQNGLADNGYIPIPDSFKSRLSTAINAIT</sequence>
<keyword evidence="3 7" id="KW-0592">Phosphate transport</keyword>
<keyword evidence="6" id="KW-0449">Lipoprotein</keyword>
<evidence type="ECO:0000259" key="8">
    <source>
        <dbReference type="Pfam" id="PF12849"/>
    </source>
</evidence>
<organism evidence="9 10">
    <name type="scientific">Mycobacterium parmense</name>
    <dbReference type="NCBI Taxonomy" id="185642"/>
    <lineage>
        <taxon>Bacteria</taxon>
        <taxon>Bacillati</taxon>
        <taxon>Actinomycetota</taxon>
        <taxon>Actinomycetes</taxon>
        <taxon>Mycobacteriales</taxon>
        <taxon>Mycobacteriaceae</taxon>
        <taxon>Mycobacterium</taxon>
        <taxon>Mycobacterium simiae complex</taxon>
    </lineage>
</organism>
<dbReference type="InterPro" id="IPR050962">
    <property type="entry name" value="Phosphate-bind_PstS"/>
</dbReference>
<feature type="domain" description="PBP" evidence="8">
    <location>
        <begin position="47"/>
        <end position="341"/>
    </location>
</feature>
<dbReference type="InterPro" id="IPR005673">
    <property type="entry name" value="ABC_phos-bd_PstS"/>
</dbReference>
<evidence type="ECO:0000256" key="2">
    <source>
        <dbReference type="ARBA" id="ARBA00022448"/>
    </source>
</evidence>
<gene>
    <name evidence="9" type="primary">pstS2_3</name>
    <name evidence="9" type="ORF">MPRM_53930</name>
</gene>
<dbReference type="GO" id="GO:0042301">
    <property type="term" value="F:phosphate ion binding"/>
    <property type="evidence" value="ECO:0007669"/>
    <property type="project" value="InterPro"/>
</dbReference>
<keyword evidence="5" id="KW-0564">Palmitate</keyword>
<dbReference type="Pfam" id="PF12849">
    <property type="entry name" value="PBP_like_2"/>
    <property type="match status" value="1"/>
</dbReference>
<dbReference type="SUPFAM" id="SSF53850">
    <property type="entry name" value="Periplasmic binding protein-like II"/>
    <property type="match status" value="1"/>
</dbReference>
<dbReference type="NCBIfam" id="TIGR00975">
    <property type="entry name" value="3a0107s03"/>
    <property type="match status" value="1"/>
</dbReference>
<dbReference type="OrthoDB" id="9801510at2"/>
<dbReference type="PANTHER" id="PTHR42996">
    <property type="entry name" value="PHOSPHATE-BINDING PROTEIN PSTS"/>
    <property type="match status" value="1"/>
</dbReference>
<comment type="similarity">
    <text evidence="1 7">Belongs to the PstS family.</text>
</comment>
<evidence type="ECO:0000313" key="9">
    <source>
        <dbReference type="EMBL" id="BBZ48112.1"/>
    </source>
</evidence>
<protein>
    <recommendedName>
        <fullName evidence="7">Phosphate-binding protein</fullName>
    </recommendedName>
</protein>
<dbReference type="InterPro" id="IPR024370">
    <property type="entry name" value="PBP_domain"/>
</dbReference>
<evidence type="ECO:0000256" key="3">
    <source>
        <dbReference type="ARBA" id="ARBA00022592"/>
    </source>
</evidence>
<evidence type="ECO:0000256" key="6">
    <source>
        <dbReference type="ARBA" id="ARBA00023288"/>
    </source>
</evidence>
<evidence type="ECO:0000256" key="5">
    <source>
        <dbReference type="ARBA" id="ARBA00023139"/>
    </source>
</evidence>
<dbReference type="PROSITE" id="PS51257">
    <property type="entry name" value="PROKAR_LIPOPROTEIN"/>
    <property type="match status" value="1"/>
</dbReference>